<evidence type="ECO:0000256" key="4">
    <source>
        <dbReference type="ARBA" id="ARBA00022786"/>
    </source>
</evidence>
<dbReference type="OrthoDB" id="2110451at2759"/>
<feature type="compositionally biased region" description="Gly residues" evidence="6">
    <location>
        <begin position="144"/>
        <end position="168"/>
    </location>
</feature>
<dbReference type="EMBL" id="QKKF02016051">
    <property type="protein sequence ID" value="RZF41919.1"/>
    <property type="molecule type" value="Genomic_DNA"/>
</dbReference>
<dbReference type="AlphaFoldDB" id="A0A482X7P1"/>
<dbReference type="Pfam" id="PF12894">
    <property type="entry name" value="ANAPC4_WD40"/>
    <property type="match status" value="1"/>
</dbReference>
<evidence type="ECO:0000256" key="1">
    <source>
        <dbReference type="ARBA" id="ARBA00016067"/>
    </source>
</evidence>
<dbReference type="InterPro" id="IPR015943">
    <property type="entry name" value="WD40/YVTN_repeat-like_dom_sf"/>
</dbReference>
<dbReference type="InterPro" id="IPR024789">
    <property type="entry name" value="APC4"/>
</dbReference>
<comment type="caution">
    <text evidence="9">The sequence shown here is derived from an EMBL/GenBank/DDBJ whole genome shotgun (WGS) entry which is preliminary data.</text>
</comment>
<dbReference type="SMR" id="A0A482X7P1"/>
<feature type="region of interest" description="Disordered" evidence="6">
    <location>
        <begin position="689"/>
        <end position="717"/>
    </location>
</feature>
<dbReference type="InParanoid" id="A0A482X7P1"/>
<evidence type="ECO:0000313" key="9">
    <source>
        <dbReference type="EMBL" id="RZF41919.1"/>
    </source>
</evidence>
<evidence type="ECO:0000256" key="5">
    <source>
        <dbReference type="ARBA" id="ARBA00023306"/>
    </source>
</evidence>
<feature type="domain" description="Anaphase-promoting complex subunit 4 long" evidence="8">
    <location>
        <begin position="235"/>
        <end position="431"/>
    </location>
</feature>
<dbReference type="InterPro" id="IPR024790">
    <property type="entry name" value="APC4_long_dom"/>
</dbReference>
<dbReference type="GO" id="GO:0034399">
    <property type="term" value="C:nuclear periphery"/>
    <property type="evidence" value="ECO:0007669"/>
    <property type="project" value="TreeGrafter"/>
</dbReference>
<dbReference type="InterPro" id="IPR024977">
    <property type="entry name" value="Apc4-like_WD40_dom"/>
</dbReference>
<proteinExistence type="predicted"/>
<dbReference type="Proteomes" id="UP000291343">
    <property type="component" value="Unassembled WGS sequence"/>
</dbReference>
<feature type="region of interest" description="Disordered" evidence="6">
    <location>
        <begin position="141"/>
        <end position="171"/>
    </location>
</feature>
<gene>
    <name evidence="9" type="ORF">LSTR_LSTR005687</name>
</gene>
<evidence type="ECO:0000313" key="10">
    <source>
        <dbReference type="Proteomes" id="UP000291343"/>
    </source>
</evidence>
<accession>A0A482X7P1</accession>
<feature type="compositionally biased region" description="Acidic residues" evidence="6">
    <location>
        <begin position="689"/>
        <end position="699"/>
    </location>
</feature>
<protein>
    <recommendedName>
        <fullName evidence="1">Anaphase-promoting complex subunit 4</fullName>
    </recommendedName>
</protein>
<keyword evidence="5" id="KW-0131">Cell cycle</keyword>
<dbReference type="PANTHER" id="PTHR13260:SF0">
    <property type="entry name" value="ANAPHASE-PROMOTING COMPLEX SUBUNIT 4"/>
    <property type="match status" value="1"/>
</dbReference>
<dbReference type="STRING" id="195883.A0A482X7P1"/>
<dbReference type="SUPFAM" id="SSF50978">
    <property type="entry name" value="WD40 repeat-like"/>
    <property type="match status" value="1"/>
</dbReference>
<reference evidence="9 10" key="1">
    <citation type="journal article" date="2017" name="Gigascience">
        <title>Genome sequence of the small brown planthopper, Laodelphax striatellus.</title>
        <authorList>
            <person name="Zhu J."/>
            <person name="Jiang F."/>
            <person name="Wang X."/>
            <person name="Yang P."/>
            <person name="Bao Y."/>
            <person name="Zhao W."/>
            <person name="Wang W."/>
            <person name="Lu H."/>
            <person name="Wang Q."/>
            <person name="Cui N."/>
            <person name="Li J."/>
            <person name="Chen X."/>
            <person name="Luo L."/>
            <person name="Yu J."/>
            <person name="Kang L."/>
            <person name="Cui F."/>
        </authorList>
    </citation>
    <scope>NUCLEOTIDE SEQUENCE [LARGE SCALE GENOMIC DNA]</scope>
    <source>
        <strain evidence="9">Lst14</strain>
    </source>
</reference>
<dbReference type="FunCoup" id="A0A482X7P1">
    <property type="interactions" value="924"/>
</dbReference>
<evidence type="ECO:0000256" key="6">
    <source>
        <dbReference type="SAM" id="MobiDB-lite"/>
    </source>
</evidence>
<dbReference type="PANTHER" id="PTHR13260">
    <property type="entry name" value="ANAPHASE PROMOTING COMPLEX SUBUNIT 4 APC4"/>
    <property type="match status" value="1"/>
</dbReference>
<dbReference type="Pfam" id="PF12896">
    <property type="entry name" value="ANAPC4"/>
    <property type="match status" value="1"/>
</dbReference>
<dbReference type="GO" id="GO:0051301">
    <property type="term" value="P:cell division"/>
    <property type="evidence" value="ECO:0007669"/>
    <property type="project" value="UniProtKB-KW"/>
</dbReference>
<organism evidence="9 10">
    <name type="scientific">Laodelphax striatellus</name>
    <name type="common">Small brown planthopper</name>
    <name type="synonym">Delphax striatella</name>
    <dbReference type="NCBI Taxonomy" id="195883"/>
    <lineage>
        <taxon>Eukaryota</taxon>
        <taxon>Metazoa</taxon>
        <taxon>Ecdysozoa</taxon>
        <taxon>Arthropoda</taxon>
        <taxon>Hexapoda</taxon>
        <taxon>Insecta</taxon>
        <taxon>Pterygota</taxon>
        <taxon>Neoptera</taxon>
        <taxon>Paraneoptera</taxon>
        <taxon>Hemiptera</taxon>
        <taxon>Auchenorrhyncha</taxon>
        <taxon>Fulgoroidea</taxon>
        <taxon>Delphacidae</taxon>
        <taxon>Criomorphinae</taxon>
        <taxon>Laodelphax</taxon>
    </lineage>
</organism>
<keyword evidence="3" id="KW-0498">Mitosis</keyword>
<keyword evidence="4" id="KW-0833">Ubl conjugation pathway</keyword>
<evidence type="ECO:0000256" key="3">
    <source>
        <dbReference type="ARBA" id="ARBA00022776"/>
    </source>
</evidence>
<sequence>MSYTMKLLEERHMATKVELMVWSHKLDLLALSNAKGEVALHRLSWQKVWSLPPPEEGASVKVIAWRPDGKVIAIAYSSNDLLLVGVENRSIVHRSKTEGEVTCLSWTQDDSSSKSSQSLQDLVLDFLPRLPSLSRSYGSALSEVGGGPGSGAGEEGLNGSGGGGGGTGLDSDLPDQSSRLSLLIVGHATGQAALSIYGLFGCGSVDCGRSRILSTALAQDFRRLVVVCGGGELKVFDTSVLAKQYANELHALASKHLSIMGLVDYLDETMKSVKEAYENLLLLEMESKLASYAESTSGGDVSADLLELLVLGSVSDSLQRFLHHDLSDKAMKKLGHSIELSYSNIQKLVLKHAHSVAHAIAYHLAELQGMTRCSTRFRPLGLNEEHVAKALLAVGGFLAKANEMLLVIDDSMKKYKLFFRWLYAMILRVSEDRMVDMTLADFTQQDIAFIASFLYDLDGSCRLDHLGQYLSEGDLTHPIETQNTWQKLLKNNEDLAKHPCIVKLDRRTSLMQEHLRLREAIIEVFVPPQSAVGSMLLPDKLVKLPGVQTPSQVALTLETADSRLLLTTLEGENLLLFDVNLDTGGVVVKSIIFPSLQPLDVQFYVPEIMSVLLKGAESERGAVFVQLPVAPVCKVAGSEVDATNLVESSALQPIENLVASSFAVSGARKMAVLLSESRRKIRLYDLDAEAEDEEEEGAMDADSSKCSTMDESLVVSP</sequence>
<evidence type="ECO:0000256" key="2">
    <source>
        <dbReference type="ARBA" id="ARBA00022618"/>
    </source>
</evidence>
<evidence type="ECO:0000259" key="7">
    <source>
        <dbReference type="Pfam" id="PF12894"/>
    </source>
</evidence>
<name>A0A482X7P1_LAOST</name>
<dbReference type="GO" id="GO:0031145">
    <property type="term" value="P:anaphase-promoting complex-dependent catabolic process"/>
    <property type="evidence" value="ECO:0007669"/>
    <property type="project" value="InterPro"/>
</dbReference>
<evidence type="ECO:0000259" key="8">
    <source>
        <dbReference type="Pfam" id="PF12896"/>
    </source>
</evidence>
<keyword evidence="2" id="KW-0132">Cell division</keyword>
<dbReference type="InterPro" id="IPR036322">
    <property type="entry name" value="WD40_repeat_dom_sf"/>
</dbReference>
<dbReference type="Gene3D" id="2.130.10.10">
    <property type="entry name" value="YVTN repeat-like/Quinoprotein amine dehydrogenase"/>
    <property type="match status" value="1"/>
</dbReference>
<keyword evidence="10" id="KW-1185">Reference proteome</keyword>
<feature type="domain" description="Anaphase-promoting complex subunit 4-like WD40" evidence="7">
    <location>
        <begin position="20"/>
        <end position="108"/>
    </location>
</feature>
<dbReference type="GO" id="GO:0005680">
    <property type="term" value="C:anaphase-promoting complex"/>
    <property type="evidence" value="ECO:0007669"/>
    <property type="project" value="InterPro"/>
</dbReference>
<dbReference type="GO" id="GO:0070979">
    <property type="term" value="P:protein K11-linked ubiquitination"/>
    <property type="evidence" value="ECO:0007669"/>
    <property type="project" value="TreeGrafter"/>
</dbReference>